<keyword evidence="3" id="KW-1185">Reference proteome</keyword>
<evidence type="ECO:0000256" key="1">
    <source>
        <dbReference type="SAM" id="MobiDB-lite"/>
    </source>
</evidence>
<dbReference type="Proteomes" id="UP000828390">
    <property type="component" value="Unassembled WGS sequence"/>
</dbReference>
<feature type="compositionally biased region" description="Basic residues" evidence="1">
    <location>
        <begin position="64"/>
        <end position="74"/>
    </location>
</feature>
<sequence>MQSSASKKRKEPETMQAKKKARNDQGKPTTTLSMKVEQTLSAGPTALWEILNKEKQVIHENRRQGFRKKERRQRQLGASCHHSEIERRIHCPGEI</sequence>
<reference evidence="2" key="2">
    <citation type="submission" date="2020-11" db="EMBL/GenBank/DDBJ databases">
        <authorList>
            <person name="McCartney M.A."/>
            <person name="Auch B."/>
            <person name="Kono T."/>
            <person name="Mallez S."/>
            <person name="Becker A."/>
            <person name="Gohl D.M."/>
            <person name="Silverstein K.A.T."/>
            <person name="Koren S."/>
            <person name="Bechman K.B."/>
            <person name="Herman A."/>
            <person name="Abrahante J.E."/>
            <person name="Garbe J."/>
        </authorList>
    </citation>
    <scope>NUCLEOTIDE SEQUENCE</scope>
    <source>
        <strain evidence="2">Duluth1</strain>
        <tissue evidence="2">Whole animal</tissue>
    </source>
</reference>
<accession>A0A9D4GVK8</accession>
<dbReference type="EMBL" id="JAIWYP010000005">
    <property type="protein sequence ID" value="KAH3823855.1"/>
    <property type="molecule type" value="Genomic_DNA"/>
</dbReference>
<name>A0A9D4GVK8_DREPO</name>
<feature type="compositionally biased region" description="Polar residues" evidence="1">
    <location>
        <begin position="26"/>
        <end position="38"/>
    </location>
</feature>
<organism evidence="2 3">
    <name type="scientific">Dreissena polymorpha</name>
    <name type="common">Zebra mussel</name>
    <name type="synonym">Mytilus polymorpha</name>
    <dbReference type="NCBI Taxonomy" id="45954"/>
    <lineage>
        <taxon>Eukaryota</taxon>
        <taxon>Metazoa</taxon>
        <taxon>Spiralia</taxon>
        <taxon>Lophotrochozoa</taxon>
        <taxon>Mollusca</taxon>
        <taxon>Bivalvia</taxon>
        <taxon>Autobranchia</taxon>
        <taxon>Heteroconchia</taxon>
        <taxon>Euheterodonta</taxon>
        <taxon>Imparidentia</taxon>
        <taxon>Neoheterodontei</taxon>
        <taxon>Myida</taxon>
        <taxon>Dreissenoidea</taxon>
        <taxon>Dreissenidae</taxon>
        <taxon>Dreissena</taxon>
    </lineage>
</organism>
<comment type="caution">
    <text evidence="2">The sequence shown here is derived from an EMBL/GenBank/DDBJ whole genome shotgun (WGS) entry which is preliminary data.</text>
</comment>
<evidence type="ECO:0000313" key="3">
    <source>
        <dbReference type="Proteomes" id="UP000828390"/>
    </source>
</evidence>
<proteinExistence type="predicted"/>
<gene>
    <name evidence="2" type="ORF">DPMN_125678</name>
</gene>
<dbReference type="AlphaFoldDB" id="A0A9D4GVK8"/>
<reference evidence="2" key="1">
    <citation type="journal article" date="2019" name="bioRxiv">
        <title>The Genome of the Zebra Mussel, Dreissena polymorpha: A Resource for Invasive Species Research.</title>
        <authorList>
            <person name="McCartney M.A."/>
            <person name="Auch B."/>
            <person name="Kono T."/>
            <person name="Mallez S."/>
            <person name="Zhang Y."/>
            <person name="Obille A."/>
            <person name="Becker A."/>
            <person name="Abrahante J.E."/>
            <person name="Garbe J."/>
            <person name="Badalamenti J.P."/>
            <person name="Herman A."/>
            <person name="Mangelson H."/>
            <person name="Liachko I."/>
            <person name="Sullivan S."/>
            <person name="Sone E.D."/>
            <person name="Koren S."/>
            <person name="Silverstein K.A.T."/>
            <person name="Beckman K.B."/>
            <person name="Gohl D.M."/>
        </authorList>
    </citation>
    <scope>NUCLEOTIDE SEQUENCE</scope>
    <source>
        <strain evidence="2">Duluth1</strain>
        <tissue evidence="2">Whole animal</tissue>
    </source>
</reference>
<feature type="region of interest" description="Disordered" evidence="1">
    <location>
        <begin position="61"/>
        <end position="82"/>
    </location>
</feature>
<evidence type="ECO:0000313" key="2">
    <source>
        <dbReference type="EMBL" id="KAH3823855.1"/>
    </source>
</evidence>
<protein>
    <submittedName>
        <fullName evidence="2">Uncharacterized protein</fullName>
    </submittedName>
</protein>
<feature type="region of interest" description="Disordered" evidence="1">
    <location>
        <begin position="1"/>
        <end position="38"/>
    </location>
</feature>